<organism evidence="4">
    <name type="scientific">Siphoviridae sp. ctBCr48</name>
    <dbReference type="NCBI Taxonomy" id="2827802"/>
    <lineage>
        <taxon>Viruses</taxon>
        <taxon>Duplodnaviria</taxon>
        <taxon>Heunggongvirae</taxon>
        <taxon>Uroviricota</taxon>
        <taxon>Caudoviricetes</taxon>
    </lineage>
</organism>
<dbReference type="GO" id="GO:0008745">
    <property type="term" value="F:N-acetylmuramoyl-L-alanine amidase activity"/>
    <property type="evidence" value="ECO:0007669"/>
    <property type="project" value="InterPro"/>
</dbReference>
<dbReference type="PANTHER" id="PTHR40446">
    <property type="entry name" value="N-ACETYLGLUCOSAMINE-1-PHOSPHODIESTER ALPHA-N-ACETYLGLUCOSAMINIDASE"/>
    <property type="match status" value="1"/>
</dbReference>
<dbReference type="GO" id="GO:0001897">
    <property type="term" value="P:symbiont-mediated cytolysis of host cell"/>
    <property type="evidence" value="ECO:0007669"/>
    <property type="project" value="UniProtKB-ARBA"/>
</dbReference>
<dbReference type="GO" id="GO:0016798">
    <property type="term" value="F:hydrolase activity, acting on glycosyl bonds"/>
    <property type="evidence" value="ECO:0007669"/>
    <property type="project" value="UniProtKB-KW"/>
</dbReference>
<dbReference type="InterPro" id="IPR002502">
    <property type="entry name" value="Amidase_domain"/>
</dbReference>
<dbReference type="Pfam" id="PF01510">
    <property type="entry name" value="Amidase_2"/>
    <property type="match status" value="1"/>
</dbReference>
<dbReference type="Pfam" id="PF09992">
    <property type="entry name" value="NAGPA"/>
    <property type="match status" value="1"/>
</dbReference>
<proteinExistence type="predicted"/>
<keyword evidence="4" id="KW-0378">Hydrolase</keyword>
<evidence type="ECO:0000313" key="4">
    <source>
        <dbReference type="EMBL" id="DAF50253.1"/>
    </source>
</evidence>
<evidence type="ECO:0000256" key="1">
    <source>
        <dbReference type="ARBA" id="ARBA00022529"/>
    </source>
</evidence>
<evidence type="ECO:0000259" key="3">
    <source>
        <dbReference type="SMART" id="SM00644"/>
    </source>
</evidence>
<keyword evidence="2" id="KW-0081">Bacteriolytic enzyme</keyword>
<protein>
    <submittedName>
        <fullName evidence="4">Phosphodiester glycosidase</fullName>
    </submittedName>
</protein>
<dbReference type="InterPro" id="IPR018711">
    <property type="entry name" value="NAGPA"/>
</dbReference>
<dbReference type="EMBL" id="BK032595">
    <property type="protein sequence ID" value="DAF50253.1"/>
    <property type="molecule type" value="Genomic_DNA"/>
</dbReference>
<evidence type="ECO:0000256" key="2">
    <source>
        <dbReference type="ARBA" id="ARBA00022638"/>
    </source>
</evidence>
<feature type="domain" description="N-acetylmuramoyl-L-alanine amidase" evidence="3">
    <location>
        <begin position="272"/>
        <end position="417"/>
    </location>
</feature>
<dbReference type="GO" id="GO:0042742">
    <property type="term" value="P:defense response to bacterium"/>
    <property type="evidence" value="ECO:0007669"/>
    <property type="project" value="UniProtKB-KW"/>
</dbReference>
<keyword evidence="4" id="KW-0326">Glycosidase</keyword>
<keyword evidence="1" id="KW-0929">Antimicrobial</keyword>
<reference evidence="4" key="1">
    <citation type="journal article" date="2021" name="Proc. Natl. Acad. Sci. U.S.A.">
        <title>A Catalog of Tens of Thousands of Viruses from Human Metagenomes Reveals Hidden Associations with Chronic Diseases.</title>
        <authorList>
            <person name="Tisza M.J."/>
            <person name="Buck C.B."/>
        </authorList>
    </citation>
    <scope>NUCLEOTIDE SEQUENCE</scope>
    <source>
        <strain evidence="4">CtBCr48</strain>
    </source>
</reference>
<dbReference type="PANTHER" id="PTHR40446:SF2">
    <property type="entry name" value="N-ACETYLGLUCOSAMINE-1-PHOSPHODIESTER ALPHA-N-ACETYLGLUCOSAMINIDASE"/>
    <property type="match status" value="1"/>
</dbReference>
<dbReference type="SUPFAM" id="SSF55846">
    <property type="entry name" value="N-acetylmuramoyl-L-alanine amidase-like"/>
    <property type="match status" value="1"/>
</dbReference>
<accession>A0A8S5SGX7</accession>
<name>A0A8S5SGX7_9CAUD</name>
<dbReference type="SMART" id="SM00644">
    <property type="entry name" value="Ami_2"/>
    <property type="match status" value="1"/>
</dbReference>
<dbReference type="Gene3D" id="3.40.80.10">
    <property type="entry name" value="Peptidoglycan recognition protein-like"/>
    <property type="match status" value="1"/>
</dbReference>
<dbReference type="CDD" id="cd06583">
    <property type="entry name" value="PGRP"/>
    <property type="match status" value="1"/>
</dbReference>
<dbReference type="InterPro" id="IPR036505">
    <property type="entry name" value="Amidase/PGRP_sf"/>
</dbReference>
<dbReference type="GO" id="GO:0009253">
    <property type="term" value="P:peptidoglycan catabolic process"/>
    <property type="evidence" value="ECO:0007669"/>
    <property type="project" value="InterPro"/>
</dbReference>
<sequence>MQFYRDGSVYVTIVEKREIKRIDFDTCQQPAETLSAYYARQREKPTILTNGGFFNMSTREPVFNYVDEGERKASNTKYKWGMGVVGNNQLIYGELNSRKWRDFVSGYPNLLDDSQAIKITFAKEINYKARRTLLGYDNERVMLVCVDNPGMNLVEAQAYMKKLGCKYAINLDGGGSTGMLVNGEKKTSTAYNRAVDNVVAIYTKDTAPKKPTTTTSTNRTSQGFLIPDKTLNLYTPSGRGFTVYQKIVPDFFRAPKDIASYVKKGQPIKPCALVNNGTGFPRGITVHNTSTLAAASGTTPAEVYCRATYNGNMGGAMVHYYVDKYSIWQLLCTSEARTERGWHAGDGSSRRTAHDKATKGVIIGGNLDTIAIEVIGSYKEAEDNAAKLIAFLCDIHDLTINDIYTHNWFMGQPDDKIIYGARKNCPVYIIPHWAEFLDKVASYAGWRTGNNSPSTTTTKYSVGDKYTIKSGDVYTNGKAVPPSIVGRVFTVSKINTSGTAILLKEINSWVKI</sequence>